<organism evidence="3 4">
    <name type="scientific">Candidatus Eisenbergiella intestinigallinarum</name>
    <dbReference type="NCBI Taxonomy" id="2838549"/>
    <lineage>
        <taxon>Bacteria</taxon>
        <taxon>Bacillati</taxon>
        <taxon>Bacillota</taxon>
        <taxon>Clostridia</taxon>
        <taxon>Lachnospirales</taxon>
        <taxon>Lachnospiraceae</taxon>
        <taxon>Eisenbergiella</taxon>
    </lineage>
</organism>
<feature type="compositionally biased region" description="Polar residues" evidence="1">
    <location>
        <begin position="42"/>
        <end position="54"/>
    </location>
</feature>
<protein>
    <submittedName>
        <fullName evidence="3">DUF1002 domain-containing protein</fullName>
    </submittedName>
</protein>
<reference evidence="3" key="2">
    <citation type="submission" date="2021-04" db="EMBL/GenBank/DDBJ databases">
        <authorList>
            <person name="Gilroy R."/>
        </authorList>
    </citation>
    <scope>NUCLEOTIDE SEQUENCE</scope>
    <source>
        <strain evidence="3">ChiBcec1-1630</strain>
    </source>
</reference>
<evidence type="ECO:0000256" key="2">
    <source>
        <dbReference type="SAM" id="SignalP"/>
    </source>
</evidence>
<comment type="caution">
    <text evidence="3">The sequence shown here is derived from an EMBL/GenBank/DDBJ whole genome shotgun (WGS) entry which is preliminary data.</text>
</comment>
<feature type="signal peptide" evidence="2">
    <location>
        <begin position="1"/>
        <end position="29"/>
    </location>
</feature>
<evidence type="ECO:0000313" key="3">
    <source>
        <dbReference type="EMBL" id="HJC88278.1"/>
    </source>
</evidence>
<dbReference type="Pfam" id="PF06207">
    <property type="entry name" value="DUF1002"/>
    <property type="match status" value="1"/>
</dbReference>
<gene>
    <name evidence="3" type="ORF">H9926_09710</name>
</gene>
<reference evidence="3" key="1">
    <citation type="journal article" date="2021" name="PeerJ">
        <title>Extensive microbial diversity within the chicken gut microbiome revealed by metagenomics and culture.</title>
        <authorList>
            <person name="Gilroy R."/>
            <person name="Ravi A."/>
            <person name="Getino M."/>
            <person name="Pursley I."/>
            <person name="Horton D.L."/>
            <person name="Alikhan N.F."/>
            <person name="Baker D."/>
            <person name="Gharbi K."/>
            <person name="Hall N."/>
            <person name="Watson M."/>
            <person name="Adriaenssens E.M."/>
            <person name="Foster-Nyarko E."/>
            <person name="Jarju S."/>
            <person name="Secka A."/>
            <person name="Antonio M."/>
            <person name="Oren A."/>
            <person name="Chaudhuri R.R."/>
            <person name="La Ragione R."/>
            <person name="Hildebrand F."/>
            <person name="Pallen M.J."/>
        </authorList>
    </citation>
    <scope>NUCLEOTIDE SEQUENCE</scope>
    <source>
        <strain evidence="3">ChiBcec1-1630</strain>
    </source>
</reference>
<name>A0A9D2QJC6_9FIRM</name>
<evidence type="ECO:0000256" key="1">
    <source>
        <dbReference type="SAM" id="MobiDB-lite"/>
    </source>
</evidence>
<evidence type="ECO:0000313" key="4">
    <source>
        <dbReference type="Proteomes" id="UP000823922"/>
    </source>
</evidence>
<feature type="chain" id="PRO_5038405648" evidence="2">
    <location>
        <begin position="30"/>
        <end position="204"/>
    </location>
</feature>
<accession>A0A9D2QJC6</accession>
<dbReference type="InterPro" id="IPR009343">
    <property type="entry name" value="DUF1002"/>
</dbReference>
<proteinExistence type="predicted"/>
<feature type="region of interest" description="Disordered" evidence="1">
    <location>
        <begin position="40"/>
        <end position="67"/>
    </location>
</feature>
<dbReference type="Proteomes" id="UP000823922">
    <property type="component" value="Unassembled WGS sequence"/>
</dbReference>
<keyword evidence="2" id="KW-0732">Signal</keyword>
<dbReference type="AlphaFoldDB" id="A0A9D2QJC6"/>
<dbReference type="EMBL" id="DWVS01000248">
    <property type="protein sequence ID" value="HJC88278.1"/>
    <property type="molecule type" value="Genomic_DNA"/>
</dbReference>
<sequence length="204" mass="22476">MKKNRITSKAGRWIFAGAAAFFLMQSAWTGGFLPADEVFASGGTQQESAASEETGQPDKAGQPDEEGQEDFFSLFDEEQQALLDELLKKLEDGELSTKEQIDEAISQAQEELGVTLTQEQKEQIAGLVLQANELGLDREAILNGAQAFYEKYGSQLVESANEAIQDNIVEPAKEAVVTETKKTLREYFHDMGETVKNFVMDLIG</sequence>